<organism evidence="1 2">
    <name type="scientific">Alligator mississippiensis</name>
    <name type="common">American alligator</name>
    <dbReference type="NCBI Taxonomy" id="8496"/>
    <lineage>
        <taxon>Eukaryota</taxon>
        <taxon>Metazoa</taxon>
        <taxon>Chordata</taxon>
        <taxon>Craniata</taxon>
        <taxon>Vertebrata</taxon>
        <taxon>Euteleostomi</taxon>
        <taxon>Archelosauria</taxon>
        <taxon>Archosauria</taxon>
        <taxon>Crocodylia</taxon>
        <taxon>Alligatoridae</taxon>
        <taxon>Alligatorinae</taxon>
        <taxon>Alligator</taxon>
    </lineage>
</organism>
<proteinExistence type="predicted"/>
<reference evidence="1 2" key="1">
    <citation type="journal article" date="2012" name="Genome Biol.">
        <title>Sequencing three crocodilian genomes to illuminate the evolution of archosaurs and amniotes.</title>
        <authorList>
            <person name="St John J.A."/>
            <person name="Braun E.L."/>
            <person name="Isberg S.R."/>
            <person name="Miles L.G."/>
            <person name="Chong A.Y."/>
            <person name="Gongora J."/>
            <person name="Dalzell P."/>
            <person name="Moran C."/>
            <person name="Bed'hom B."/>
            <person name="Abzhanov A."/>
            <person name="Burgess S.C."/>
            <person name="Cooksey A.M."/>
            <person name="Castoe T.A."/>
            <person name="Crawford N.G."/>
            <person name="Densmore L.D."/>
            <person name="Drew J.C."/>
            <person name="Edwards S.V."/>
            <person name="Faircloth B.C."/>
            <person name="Fujita M.K."/>
            <person name="Greenwold M.J."/>
            <person name="Hoffmann F.G."/>
            <person name="Howard J.M."/>
            <person name="Iguchi T."/>
            <person name="Janes D.E."/>
            <person name="Khan S.Y."/>
            <person name="Kohno S."/>
            <person name="de Koning A.J."/>
            <person name="Lance S.L."/>
            <person name="McCarthy F.M."/>
            <person name="McCormack J.E."/>
            <person name="Merchant M.E."/>
            <person name="Peterson D.G."/>
            <person name="Pollock D.D."/>
            <person name="Pourmand N."/>
            <person name="Raney B.J."/>
            <person name="Roessler K.A."/>
            <person name="Sanford J.R."/>
            <person name="Sawyer R.H."/>
            <person name="Schmidt C.J."/>
            <person name="Triplett E.W."/>
            <person name="Tuberville T.D."/>
            <person name="Venegas-Anaya M."/>
            <person name="Howard J.T."/>
            <person name="Jarvis E.D."/>
            <person name="Guillette L.J.Jr."/>
            <person name="Glenn T.C."/>
            <person name="Green R.E."/>
            <person name="Ray D.A."/>
        </authorList>
    </citation>
    <scope>NUCLEOTIDE SEQUENCE [LARGE SCALE GENOMIC DNA]</scope>
    <source>
        <strain evidence="1">KSC_2009_1</strain>
    </source>
</reference>
<sequence length="75" mass="8012">MGMVLTCIFPRPRGGPPADNAVDGHRLALGQSFIGKGGARKGCKASCFQALPHAENMRLRIGCLHEHQAYCSFSA</sequence>
<dbReference type="Proteomes" id="UP000050525">
    <property type="component" value="Unassembled WGS sequence"/>
</dbReference>
<evidence type="ECO:0000313" key="2">
    <source>
        <dbReference type="Proteomes" id="UP000050525"/>
    </source>
</evidence>
<accession>A0A151N4F8</accession>
<gene>
    <name evidence="1" type="ORF">Y1Q_0006061</name>
</gene>
<evidence type="ECO:0000313" key="1">
    <source>
        <dbReference type="EMBL" id="KYO31479.1"/>
    </source>
</evidence>
<keyword evidence="2" id="KW-1185">Reference proteome</keyword>
<dbReference type="AlphaFoldDB" id="A0A151N4F8"/>
<protein>
    <submittedName>
        <fullName evidence="1">Uncharacterized protein</fullName>
    </submittedName>
</protein>
<name>A0A151N4F8_ALLMI</name>
<comment type="caution">
    <text evidence="1">The sequence shown here is derived from an EMBL/GenBank/DDBJ whole genome shotgun (WGS) entry which is preliminary data.</text>
</comment>
<dbReference type="EMBL" id="AKHW03004073">
    <property type="protein sequence ID" value="KYO31479.1"/>
    <property type="molecule type" value="Genomic_DNA"/>
</dbReference>